<sequence>MYSLTIPIYAAILFFILTPGVLVTLPPNSGKLVVAMVHSLVFFVLFFFTYRLVYQLVDKLFIHHPQHMEGLVEGNKGKKVVNKGGNKAVNKVKIR</sequence>
<evidence type="ECO:0000256" key="1">
    <source>
        <dbReference type="SAM" id="Phobius"/>
    </source>
</evidence>
<name>A0A6C0HV61_9ZZZZ</name>
<feature type="transmembrane region" description="Helical" evidence="1">
    <location>
        <begin position="6"/>
        <end position="25"/>
    </location>
</feature>
<feature type="transmembrane region" description="Helical" evidence="1">
    <location>
        <begin position="32"/>
        <end position="53"/>
    </location>
</feature>
<organism evidence="2">
    <name type="scientific">viral metagenome</name>
    <dbReference type="NCBI Taxonomy" id="1070528"/>
    <lineage>
        <taxon>unclassified sequences</taxon>
        <taxon>metagenomes</taxon>
        <taxon>organismal metagenomes</taxon>
    </lineage>
</organism>
<protein>
    <submittedName>
        <fullName evidence="2">Uncharacterized protein</fullName>
    </submittedName>
</protein>
<dbReference type="EMBL" id="MN740015">
    <property type="protein sequence ID" value="QHT84026.1"/>
    <property type="molecule type" value="Genomic_DNA"/>
</dbReference>
<proteinExistence type="predicted"/>
<keyword evidence="1" id="KW-1133">Transmembrane helix</keyword>
<accession>A0A6C0HV61</accession>
<evidence type="ECO:0000313" key="2">
    <source>
        <dbReference type="EMBL" id="QHT84026.1"/>
    </source>
</evidence>
<keyword evidence="1" id="KW-0812">Transmembrane</keyword>
<reference evidence="2" key="1">
    <citation type="journal article" date="2020" name="Nature">
        <title>Giant virus diversity and host interactions through global metagenomics.</title>
        <authorList>
            <person name="Schulz F."/>
            <person name="Roux S."/>
            <person name="Paez-Espino D."/>
            <person name="Jungbluth S."/>
            <person name="Walsh D.A."/>
            <person name="Denef V.J."/>
            <person name="McMahon K.D."/>
            <person name="Konstantinidis K.T."/>
            <person name="Eloe-Fadrosh E.A."/>
            <person name="Kyrpides N.C."/>
            <person name="Woyke T."/>
        </authorList>
    </citation>
    <scope>NUCLEOTIDE SEQUENCE</scope>
    <source>
        <strain evidence="2">GVMAG-M-3300023184-16</strain>
    </source>
</reference>
<keyword evidence="1" id="KW-0472">Membrane</keyword>
<dbReference type="AlphaFoldDB" id="A0A6C0HV61"/>